<dbReference type="PANTHER" id="PTHR11474:SF125">
    <property type="entry name" value="N-ACETYL-6-HYDROXYTRYPTOPHAN OXIDASE IVOB-RELATED"/>
    <property type="match status" value="1"/>
</dbReference>
<dbReference type="GO" id="GO:0046872">
    <property type="term" value="F:metal ion binding"/>
    <property type="evidence" value="ECO:0007669"/>
    <property type="project" value="UniProtKB-KW"/>
</dbReference>
<dbReference type="EMBL" id="JAQQWP010000007">
    <property type="protein sequence ID" value="KAK8109516.1"/>
    <property type="molecule type" value="Genomic_DNA"/>
</dbReference>
<feature type="domain" description="Tyrosinase copper-binding" evidence="5">
    <location>
        <begin position="325"/>
        <end position="336"/>
    </location>
</feature>
<feature type="signal peptide" evidence="3">
    <location>
        <begin position="1"/>
        <end position="19"/>
    </location>
</feature>
<dbReference type="PRINTS" id="PR00092">
    <property type="entry name" value="TYROSINASE"/>
</dbReference>
<evidence type="ECO:0000313" key="7">
    <source>
        <dbReference type="Proteomes" id="UP001392437"/>
    </source>
</evidence>
<feature type="domain" description="Tyrosinase copper-binding" evidence="4">
    <location>
        <begin position="127"/>
        <end position="144"/>
    </location>
</feature>
<keyword evidence="1" id="KW-0479">Metal-binding</keyword>
<proteinExistence type="predicted"/>
<dbReference type="PROSITE" id="PS00497">
    <property type="entry name" value="TYROSINASE_1"/>
    <property type="match status" value="1"/>
</dbReference>
<dbReference type="Pfam" id="PF00264">
    <property type="entry name" value="Tyrosinase"/>
    <property type="match status" value="1"/>
</dbReference>
<dbReference type="GO" id="GO:0016491">
    <property type="term" value="F:oxidoreductase activity"/>
    <property type="evidence" value="ECO:0007669"/>
    <property type="project" value="UniProtKB-KW"/>
</dbReference>
<feature type="chain" id="PRO_5043687762" description="Tyrosinase copper-binding domain-containing protein" evidence="3">
    <location>
        <begin position="20"/>
        <end position="402"/>
    </location>
</feature>
<dbReference type="Proteomes" id="UP001392437">
    <property type="component" value="Unassembled WGS sequence"/>
</dbReference>
<comment type="caution">
    <text evidence="6">The sequence shown here is derived from an EMBL/GenBank/DDBJ whole genome shotgun (WGS) entry which is preliminary data.</text>
</comment>
<name>A0AAW0QUJ7_9PEZI</name>
<dbReference type="PANTHER" id="PTHR11474">
    <property type="entry name" value="TYROSINASE FAMILY MEMBER"/>
    <property type="match status" value="1"/>
</dbReference>
<keyword evidence="2" id="KW-0560">Oxidoreductase</keyword>
<dbReference type="AlphaFoldDB" id="A0AAW0QUJ7"/>
<sequence length="402" mass="43791">MQLIRLALGATALLVVANGKKCYVPEPTDGTDLLAAQSLSNLRDAVADGSLQGKLAERGVSQTCTLENAVVRREYSTLTSTEKLAYTSAVKCLMAKPPRTPPEVAPGARSRYEDFVATHINSTQTIHFTGNFLSWHRYFVWAFETALRDECGYKGHLPYWNWGKSAQNPERSPYLDGSPTSQGGNGAYVAHDCTPALISGQGCIPAGRGGGCVETGPYAGMVANLSATGPTFPGIPAGLPPLSYQPRCVRRDISPWVSRQWSTEAQSVDLLTNPAYQTDIRAFQDRLQGGNVSTIFNSSFFGVHSAGHFTWGGDPGGDVANSPSDPMFWLHHAQIDRTWWIWQNKKPLERVFQIAGTQTLLNYPTSPDASIEDPLDLHYTAPASAVKFHLSSLGGPYCYIYK</sequence>
<gene>
    <name evidence="6" type="ORF">PG999_007653</name>
</gene>
<dbReference type="SUPFAM" id="SSF48056">
    <property type="entry name" value="Di-copper centre-containing domain"/>
    <property type="match status" value="1"/>
</dbReference>
<dbReference type="InterPro" id="IPR002227">
    <property type="entry name" value="Tyrosinase_Cu-bd"/>
</dbReference>
<accession>A0AAW0QUJ7</accession>
<keyword evidence="7" id="KW-1185">Reference proteome</keyword>
<evidence type="ECO:0000256" key="3">
    <source>
        <dbReference type="SAM" id="SignalP"/>
    </source>
</evidence>
<organism evidence="6 7">
    <name type="scientific">Apiospora kogelbergensis</name>
    <dbReference type="NCBI Taxonomy" id="1337665"/>
    <lineage>
        <taxon>Eukaryota</taxon>
        <taxon>Fungi</taxon>
        <taxon>Dikarya</taxon>
        <taxon>Ascomycota</taxon>
        <taxon>Pezizomycotina</taxon>
        <taxon>Sordariomycetes</taxon>
        <taxon>Xylariomycetidae</taxon>
        <taxon>Amphisphaeriales</taxon>
        <taxon>Apiosporaceae</taxon>
        <taxon>Apiospora</taxon>
    </lineage>
</organism>
<dbReference type="Gene3D" id="1.10.1280.10">
    <property type="entry name" value="Di-copper center containing domain from catechol oxidase"/>
    <property type="match status" value="1"/>
</dbReference>
<evidence type="ECO:0000313" key="6">
    <source>
        <dbReference type="EMBL" id="KAK8109516.1"/>
    </source>
</evidence>
<evidence type="ECO:0000259" key="5">
    <source>
        <dbReference type="PROSITE" id="PS00498"/>
    </source>
</evidence>
<dbReference type="InterPro" id="IPR008922">
    <property type="entry name" value="Di-copper_centre_dom_sf"/>
</dbReference>
<evidence type="ECO:0000259" key="4">
    <source>
        <dbReference type="PROSITE" id="PS00497"/>
    </source>
</evidence>
<reference evidence="6 7" key="1">
    <citation type="submission" date="2023-01" db="EMBL/GenBank/DDBJ databases">
        <title>Analysis of 21 Apiospora genomes using comparative genomics revels a genus with tremendous synthesis potential of carbohydrate active enzymes and secondary metabolites.</title>
        <authorList>
            <person name="Sorensen T."/>
        </authorList>
    </citation>
    <scope>NUCLEOTIDE SEQUENCE [LARGE SCALE GENOMIC DNA]</scope>
    <source>
        <strain evidence="6 7">CBS 117206</strain>
    </source>
</reference>
<evidence type="ECO:0000256" key="2">
    <source>
        <dbReference type="ARBA" id="ARBA00023002"/>
    </source>
</evidence>
<dbReference type="PROSITE" id="PS00498">
    <property type="entry name" value="TYROSINASE_2"/>
    <property type="match status" value="1"/>
</dbReference>
<dbReference type="InterPro" id="IPR050316">
    <property type="entry name" value="Tyrosinase/Hemocyanin"/>
</dbReference>
<keyword evidence="3" id="KW-0732">Signal</keyword>
<evidence type="ECO:0000256" key="1">
    <source>
        <dbReference type="ARBA" id="ARBA00022723"/>
    </source>
</evidence>
<protein>
    <recommendedName>
        <fullName evidence="4 5">Tyrosinase copper-binding domain-containing protein</fullName>
    </recommendedName>
</protein>